<dbReference type="GO" id="GO:0003700">
    <property type="term" value="F:DNA-binding transcription factor activity"/>
    <property type="evidence" value="ECO:0007669"/>
    <property type="project" value="TreeGrafter"/>
</dbReference>
<protein>
    <recommendedName>
        <fullName evidence="8">Crp/Fnr family transcriptional regulator</fullName>
    </recommendedName>
</protein>
<dbReference type="InterPro" id="IPR018490">
    <property type="entry name" value="cNMP-bd_dom_sf"/>
</dbReference>
<evidence type="ECO:0000313" key="7">
    <source>
        <dbReference type="EMBL" id="BFO14468.1"/>
    </source>
</evidence>
<dbReference type="Pfam" id="PF13545">
    <property type="entry name" value="HTH_Crp_2"/>
    <property type="match status" value="1"/>
</dbReference>
<proteinExistence type="predicted"/>
<dbReference type="SUPFAM" id="SSF51206">
    <property type="entry name" value="cAMP-binding domain-like"/>
    <property type="match status" value="1"/>
</dbReference>
<keyword evidence="3" id="KW-0804">Transcription</keyword>
<evidence type="ECO:0000259" key="5">
    <source>
        <dbReference type="PROSITE" id="PS50042"/>
    </source>
</evidence>
<evidence type="ECO:0000256" key="4">
    <source>
        <dbReference type="SAM" id="MobiDB-lite"/>
    </source>
</evidence>
<sequence>MTSASHGPDDGGLEDRVPFLARLESPERTALLALGRELRFAPRVVLLHQREPSSHVLFLVQGWTKVTAAAANGYEALLALRGAGDVVGESAALTGRPRSATVTALEPVRAVAVEHGRFRDFLGRSPAASFALLGLTADRTRAADRRRLEFASMSVRQRFAVLLLDLARSHGRRTAEGVELSVPLSKQELAGSVGASREMVQRLLRELREKDAVSTGRRTLLILRPDILRRIATTDQPLPHRETPPHHDQPCHNHRRSPRNCGRLYRTTAATCTASLRPPVPPQLRAPVPLNCGHLRRRSCRSRRSRRSCGQSCRWGGTGGRSGTPSSGASAHPPPPSSCRGDG</sequence>
<feature type="compositionally biased region" description="Basic and acidic residues" evidence="4">
    <location>
        <begin position="238"/>
        <end position="251"/>
    </location>
</feature>
<gene>
    <name evidence="7" type="ORF">SHKM778_08560</name>
</gene>
<dbReference type="Gene3D" id="1.10.10.10">
    <property type="entry name" value="Winged helix-like DNA-binding domain superfamily/Winged helix DNA-binding domain"/>
    <property type="match status" value="1"/>
</dbReference>
<reference evidence="7" key="2">
    <citation type="submission" date="2024-07" db="EMBL/GenBank/DDBJ databases">
        <title>Streptomyces haneummycinica sp. nov., a new antibiotic-producing actinobacterium isolated from marine sediment.</title>
        <authorList>
            <person name="Uemura M."/>
            <person name="Hamada M."/>
            <person name="Hirano S."/>
            <person name="Kobayashi K."/>
            <person name="Ohshiro T."/>
            <person name="Kobayashi T."/>
            <person name="Terahara T."/>
        </authorList>
    </citation>
    <scope>NUCLEOTIDE SEQUENCE</scope>
    <source>
        <strain evidence="7">KM77-8</strain>
    </source>
</reference>
<dbReference type="InterPro" id="IPR012318">
    <property type="entry name" value="HTH_CRP"/>
</dbReference>
<feature type="domain" description="Cyclic nucleotide-binding" evidence="5">
    <location>
        <begin position="19"/>
        <end position="125"/>
    </location>
</feature>
<dbReference type="InterPro" id="IPR050397">
    <property type="entry name" value="Env_Response_Regulators"/>
</dbReference>
<dbReference type="InterPro" id="IPR036388">
    <property type="entry name" value="WH-like_DNA-bd_sf"/>
</dbReference>
<dbReference type="PANTHER" id="PTHR24567:SF74">
    <property type="entry name" value="HTH-TYPE TRANSCRIPTIONAL REGULATOR ARCR"/>
    <property type="match status" value="1"/>
</dbReference>
<dbReference type="EMBL" id="AP035768">
    <property type="protein sequence ID" value="BFO14468.1"/>
    <property type="molecule type" value="Genomic_DNA"/>
</dbReference>
<accession>A0AAT9HAQ6</accession>
<name>A0AAT9HAQ6_9ACTN</name>
<evidence type="ECO:0008006" key="8">
    <source>
        <dbReference type="Google" id="ProtNLM"/>
    </source>
</evidence>
<dbReference type="SUPFAM" id="SSF46785">
    <property type="entry name" value="Winged helix' DNA-binding domain"/>
    <property type="match status" value="1"/>
</dbReference>
<dbReference type="GO" id="GO:0005829">
    <property type="term" value="C:cytosol"/>
    <property type="evidence" value="ECO:0007669"/>
    <property type="project" value="TreeGrafter"/>
</dbReference>
<dbReference type="AlphaFoldDB" id="A0AAT9HAQ6"/>
<dbReference type="PANTHER" id="PTHR24567">
    <property type="entry name" value="CRP FAMILY TRANSCRIPTIONAL REGULATORY PROTEIN"/>
    <property type="match status" value="1"/>
</dbReference>
<dbReference type="CDD" id="cd00038">
    <property type="entry name" value="CAP_ED"/>
    <property type="match status" value="1"/>
</dbReference>
<dbReference type="GO" id="GO:0003677">
    <property type="term" value="F:DNA binding"/>
    <property type="evidence" value="ECO:0007669"/>
    <property type="project" value="UniProtKB-KW"/>
</dbReference>
<keyword evidence="2" id="KW-0238">DNA-binding</keyword>
<dbReference type="Gene3D" id="2.60.120.10">
    <property type="entry name" value="Jelly Rolls"/>
    <property type="match status" value="1"/>
</dbReference>
<feature type="domain" description="HTH crp-type" evidence="6">
    <location>
        <begin position="153"/>
        <end position="226"/>
    </location>
</feature>
<evidence type="ECO:0000256" key="1">
    <source>
        <dbReference type="ARBA" id="ARBA00023015"/>
    </source>
</evidence>
<dbReference type="InterPro" id="IPR014710">
    <property type="entry name" value="RmlC-like_jellyroll"/>
</dbReference>
<dbReference type="SMART" id="SM00419">
    <property type="entry name" value="HTH_CRP"/>
    <property type="match status" value="1"/>
</dbReference>
<keyword evidence="1" id="KW-0805">Transcription regulation</keyword>
<feature type="region of interest" description="Disordered" evidence="4">
    <location>
        <begin position="234"/>
        <end position="262"/>
    </location>
</feature>
<feature type="region of interest" description="Disordered" evidence="4">
    <location>
        <begin position="308"/>
        <end position="343"/>
    </location>
</feature>
<dbReference type="SMART" id="SM00100">
    <property type="entry name" value="cNMP"/>
    <property type="match status" value="1"/>
</dbReference>
<dbReference type="InterPro" id="IPR000595">
    <property type="entry name" value="cNMP-bd_dom"/>
</dbReference>
<evidence type="ECO:0000259" key="6">
    <source>
        <dbReference type="PROSITE" id="PS51063"/>
    </source>
</evidence>
<dbReference type="PROSITE" id="PS51063">
    <property type="entry name" value="HTH_CRP_2"/>
    <property type="match status" value="1"/>
</dbReference>
<dbReference type="Pfam" id="PF00027">
    <property type="entry name" value="cNMP_binding"/>
    <property type="match status" value="1"/>
</dbReference>
<reference evidence="7" key="1">
    <citation type="submission" date="2024-06" db="EMBL/GenBank/DDBJ databases">
        <authorList>
            <consortium name="consrtm"/>
            <person name="Uemura M."/>
            <person name="Terahara T."/>
        </authorList>
    </citation>
    <scope>NUCLEOTIDE SEQUENCE</scope>
    <source>
        <strain evidence="7">KM77-8</strain>
    </source>
</reference>
<dbReference type="InterPro" id="IPR036390">
    <property type="entry name" value="WH_DNA-bd_sf"/>
</dbReference>
<dbReference type="PROSITE" id="PS50042">
    <property type="entry name" value="CNMP_BINDING_3"/>
    <property type="match status" value="1"/>
</dbReference>
<evidence type="ECO:0000256" key="3">
    <source>
        <dbReference type="ARBA" id="ARBA00023163"/>
    </source>
</evidence>
<evidence type="ECO:0000256" key="2">
    <source>
        <dbReference type="ARBA" id="ARBA00023125"/>
    </source>
</evidence>
<organism evidence="7">
    <name type="scientific">Streptomyces haneummycinicus</name>
    <dbReference type="NCBI Taxonomy" id="3074435"/>
    <lineage>
        <taxon>Bacteria</taxon>
        <taxon>Bacillati</taxon>
        <taxon>Actinomycetota</taxon>
        <taxon>Actinomycetes</taxon>
        <taxon>Kitasatosporales</taxon>
        <taxon>Streptomycetaceae</taxon>
        <taxon>Streptomyces</taxon>
    </lineage>
</organism>